<dbReference type="Pfam" id="PF07228">
    <property type="entry name" value="SpoIIE"/>
    <property type="match status" value="1"/>
</dbReference>
<dbReference type="PANTHER" id="PTHR43156">
    <property type="entry name" value="STAGE II SPORULATION PROTEIN E-RELATED"/>
    <property type="match status" value="1"/>
</dbReference>
<keyword evidence="1 3" id="KW-0378">Hydrolase</keyword>
<dbReference type="EMBL" id="JBEPCU010000154">
    <property type="protein sequence ID" value="MER6977734.1"/>
    <property type="molecule type" value="Genomic_DNA"/>
</dbReference>
<name>A0ABV1W0M2_9ACTN</name>
<evidence type="ECO:0000313" key="3">
    <source>
        <dbReference type="EMBL" id="MER6977734.1"/>
    </source>
</evidence>
<comment type="caution">
    <text evidence="3">The sequence shown here is derived from an EMBL/GenBank/DDBJ whole genome shotgun (WGS) entry which is preliminary data.</text>
</comment>
<dbReference type="SUPFAM" id="SSF81606">
    <property type="entry name" value="PP2C-like"/>
    <property type="match status" value="1"/>
</dbReference>
<dbReference type="InterPro" id="IPR052016">
    <property type="entry name" value="Bact_Sigma-Reg"/>
</dbReference>
<dbReference type="InterPro" id="IPR001932">
    <property type="entry name" value="PPM-type_phosphatase-like_dom"/>
</dbReference>
<gene>
    <name evidence="3" type="ORF">ABT317_12115</name>
</gene>
<evidence type="ECO:0000259" key="2">
    <source>
        <dbReference type="Pfam" id="PF07228"/>
    </source>
</evidence>
<dbReference type="GO" id="GO:0004722">
    <property type="term" value="F:protein serine/threonine phosphatase activity"/>
    <property type="evidence" value="ECO:0007669"/>
    <property type="project" value="UniProtKB-EC"/>
</dbReference>
<dbReference type="Gene3D" id="3.60.40.10">
    <property type="entry name" value="PPM-type phosphatase domain"/>
    <property type="match status" value="1"/>
</dbReference>
<accession>A0ABV1W0M2</accession>
<keyword evidence="4" id="KW-1185">Reference proteome</keyword>
<dbReference type="PANTHER" id="PTHR43156:SF2">
    <property type="entry name" value="STAGE II SPORULATION PROTEIN E"/>
    <property type="match status" value="1"/>
</dbReference>
<dbReference type="EC" id="3.1.3.16" evidence="3"/>
<sequence>MFLHLQRTTGQLSWANCGHPPPILLRRQDVVPGAFDSPPELPLGMGPAHPDISRRVHAAQLEPGDRVLCYTDGVVDARSSDGELFGEERFVDFILRATAAGEPAFEVLRRLVHAILDHQQHRLTDDATVLLFEWHPTGARMFTSEL</sequence>
<organism evidence="3 4">
    <name type="scientific">Streptomyces carpinensis</name>
    <dbReference type="NCBI Taxonomy" id="66369"/>
    <lineage>
        <taxon>Bacteria</taxon>
        <taxon>Bacillati</taxon>
        <taxon>Actinomycetota</taxon>
        <taxon>Actinomycetes</taxon>
        <taxon>Kitasatosporales</taxon>
        <taxon>Streptomycetaceae</taxon>
        <taxon>Streptomyces</taxon>
    </lineage>
</organism>
<proteinExistence type="predicted"/>
<dbReference type="InterPro" id="IPR036457">
    <property type="entry name" value="PPM-type-like_dom_sf"/>
</dbReference>
<protein>
    <submittedName>
        <fullName evidence="3">PP2C family protein-serine/threonine phosphatase</fullName>
        <ecNumber evidence="3">3.1.3.16</ecNumber>
    </submittedName>
</protein>
<feature type="domain" description="PPM-type phosphatase" evidence="2">
    <location>
        <begin position="2"/>
        <end position="134"/>
    </location>
</feature>
<evidence type="ECO:0000256" key="1">
    <source>
        <dbReference type="ARBA" id="ARBA00022801"/>
    </source>
</evidence>
<dbReference type="Proteomes" id="UP001458415">
    <property type="component" value="Unassembled WGS sequence"/>
</dbReference>
<evidence type="ECO:0000313" key="4">
    <source>
        <dbReference type="Proteomes" id="UP001458415"/>
    </source>
</evidence>
<reference evidence="3 4" key="1">
    <citation type="submission" date="2024-06" db="EMBL/GenBank/DDBJ databases">
        <title>The Natural Products Discovery Center: Release of the First 8490 Sequenced Strains for Exploring Actinobacteria Biosynthetic Diversity.</title>
        <authorList>
            <person name="Kalkreuter E."/>
            <person name="Kautsar S.A."/>
            <person name="Yang D."/>
            <person name="Bader C.D."/>
            <person name="Teijaro C.N."/>
            <person name="Fluegel L."/>
            <person name="Davis C.M."/>
            <person name="Simpson J.R."/>
            <person name="Lauterbach L."/>
            <person name="Steele A.D."/>
            <person name="Gui C."/>
            <person name="Meng S."/>
            <person name="Li G."/>
            <person name="Viehrig K."/>
            <person name="Ye F."/>
            <person name="Su P."/>
            <person name="Kiefer A.F."/>
            <person name="Nichols A."/>
            <person name="Cepeda A.J."/>
            <person name="Yan W."/>
            <person name="Fan B."/>
            <person name="Jiang Y."/>
            <person name="Adhikari A."/>
            <person name="Zheng C.-J."/>
            <person name="Schuster L."/>
            <person name="Cowan T.M."/>
            <person name="Smanski M.J."/>
            <person name="Chevrette M.G."/>
            <person name="De Carvalho L.P.S."/>
            <person name="Shen B."/>
        </authorList>
    </citation>
    <scope>NUCLEOTIDE SEQUENCE [LARGE SCALE GENOMIC DNA]</scope>
    <source>
        <strain evidence="3 4">NPDC000634</strain>
    </source>
</reference>